<evidence type="ECO:0000313" key="18">
    <source>
        <dbReference type="EMBL" id="TRD22401.1"/>
    </source>
</evidence>
<dbReference type="GO" id="GO:0015078">
    <property type="term" value="F:proton transmembrane transporter activity"/>
    <property type="evidence" value="ECO:0007669"/>
    <property type="project" value="TreeGrafter"/>
</dbReference>
<proteinExistence type="inferred from homology"/>
<dbReference type="InterPro" id="IPR005171">
    <property type="entry name" value="Cyt_c_oxidase_su4_prok"/>
</dbReference>
<evidence type="ECO:0000256" key="1">
    <source>
        <dbReference type="ARBA" id="ARBA00004651"/>
    </source>
</evidence>
<evidence type="ECO:0000256" key="7">
    <source>
        <dbReference type="ARBA" id="ARBA00022692"/>
    </source>
</evidence>
<dbReference type="RefSeq" id="WP_142833702.1">
    <property type="nucleotide sequence ID" value="NZ_VFSV01000006.1"/>
</dbReference>
<dbReference type="NCBIfam" id="TIGR02847">
    <property type="entry name" value="CyoD"/>
    <property type="match status" value="1"/>
</dbReference>
<dbReference type="EMBL" id="VFSV01000006">
    <property type="protein sequence ID" value="TRD22401.1"/>
    <property type="molecule type" value="Genomic_DNA"/>
</dbReference>
<dbReference type="GO" id="GO:0019646">
    <property type="term" value="P:aerobic electron transport chain"/>
    <property type="evidence" value="ECO:0007669"/>
    <property type="project" value="TreeGrafter"/>
</dbReference>
<comment type="caution">
    <text evidence="18">The sequence shown here is derived from an EMBL/GenBank/DDBJ whole genome shotgun (WGS) entry which is preliminary data.</text>
</comment>
<keyword evidence="8" id="KW-0249">Electron transport</keyword>
<evidence type="ECO:0000256" key="4">
    <source>
        <dbReference type="ARBA" id="ARBA00014689"/>
    </source>
</evidence>
<dbReference type="InterPro" id="IPR014210">
    <property type="entry name" value="Cyt_o_ubiqinol_oxidase_su4"/>
</dbReference>
<evidence type="ECO:0000256" key="17">
    <source>
        <dbReference type="SAM" id="Phobius"/>
    </source>
</evidence>
<keyword evidence="5" id="KW-0813">Transport</keyword>
<evidence type="ECO:0000256" key="15">
    <source>
        <dbReference type="ARBA" id="ARBA00031887"/>
    </source>
</evidence>
<feature type="transmembrane region" description="Helical" evidence="17">
    <location>
        <begin position="26"/>
        <end position="50"/>
    </location>
</feature>
<keyword evidence="10" id="KW-0560">Oxidoreductase</keyword>
<evidence type="ECO:0000256" key="11">
    <source>
        <dbReference type="ARBA" id="ARBA00023136"/>
    </source>
</evidence>
<dbReference type="Pfam" id="PF03626">
    <property type="entry name" value="COX4_pro"/>
    <property type="match status" value="1"/>
</dbReference>
<reference evidence="18 19" key="1">
    <citation type="submission" date="2019-06" db="EMBL/GenBank/DDBJ databases">
        <title>Paenimaribius caenipelagi gen. nov., sp. nov., isolated from a tidal flat.</title>
        <authorList>
            <person name="Yoon J.-H."/>
        </authorList>
    </citation>
    <scope>NUCLEOTIDE SEQUENCE [LARGE SCALE GENOMIC DNA]</scope>
    <source>
        <strain evidence="18 19">JBTF-M29</strain>
    </source>
</reference>
<evidence type="ECO:0000256" key="6">
    <source>
        <dbReference type="ARBA" id="ARBA00022475"/>
    </source>
</evidence>
<keyword evidence="19" id="KW-1185">Reference proteome</keyword>
<feature type="transmembrane region" description="Helical" evidence="17">
    <location>
        <begin position="56"/>
        <end position="75"/>
    </location>
</feature>
<gene>
    <name evidence="18" type="primary">cyoD</name>
    <name evidence="18" type="ORF">FEV53_04915</name>
</gene>
<evidence type="ECO:0000256" key="10">
    <source>
        <dbReference type="ARBA" id="ARBA00023002"/>
    </source>
</evidence>
<accession>A0A547Q7R4</accession>
<evidence type="ECO:0000256" key="5">
    <source>
        <dbReference type="ARBA" id="ARBA00022448"/>
    </source>
</evidence>
<evidence type="ECO:0000256" key="13">
    <source>
        <dbReference type="ARBA" id="ARBA00030071"/>
    </source>
</evidence>
<keyword evidence="6" id="KW-1003">Cell membrane</keyword>
<dbReference type="AlphaFoldDB" id="A0A547Q7R4"/>
<name>A0A547Q7R4_9RHOB</name>
<dbReference type="PANTHER" id="PTHR36835">
    <property type="entry name" value="CYTOCHROME BO(3) UBIQUINOL OXIDASE SUBUNIT 4"/>
    <property type="match status" value="1"/>
</dbReference>
<dbReference type="Proteomes" id="UP000318590">
    <property type="component" value="Unassembled WGS sequence"/>
</dbReference>
<evidence type="ECO:0000256" key="14">
    <source>
        <dbReference type="ARBA" id="ARBA00030211"/>
    </source>
</evidence>
<comment type="similarity">
    <text evidence="2">Belongs to the cytochrome c oxidase bacterial subunit 4 family.</text>
</comment>
<keyword evidence="7 17" id="KW-0812">Transmembrane</keyword>
<keyword evidence="9 17" id="KW-1133">Transmembrane helix</keyword>
<evidence type="ECO:0000256" key="3">
    <source>
        <dbReference type="ARBA" id="ARBA00011700"/>
    </source>
</evidence>
<comment type="subcellular location">
    <subcellularLocation>
        <location evidence="1">Cell membrane</location>
        <topology evidence="1">Multi-pass membrane protein</topology>
    </subcellularLocation>
</comment>
<evidence type="ECO:0000256" key="12">
    <source>
        <dbReference type="ARBA" id="ARBA00025694"/>
    </source>
</evidence>
<dbReference type="GO" id="GO:0015990">
    <property type="term" value="P:electron transport coupled proton transport"/>
    <property type="evidence" value="ECO:0007669"/>
    <property type="project" value="InterPro"/>
</dbReference>
<keyword evidence="11 17" id="KW-0472">Membrane</keyword>
<evidence type="ECO:0000313" key="19">
    <source>
        <dbReference type="Proteomes" id="UP000318590"/>
    </source>
</evidence>
<evidence type="ECO:0000256" key="16">
    <source>
        <dbReference type="ARBA" id="ARBA00032185"/>
    </source>
</evidence>
<evidence type="ECO:0000256" key="8">
    <source>
        <dbReference type="ARBA" id="ARBA00022982"/>
    </source>
</evidence>
<comment type="function">
    <text evidence="12">Cytochrome bo(3) ubiquinol terminal oxidase is the component of the aerobic respiratory chain of E.coli that predominates when cells are grown at high aeration. Has proton pump activity across the membrane in addition to electron transfer, pumping 2 protons/electron.</text>
</comment>
<dbReference type="GO" id="GO:0009319">
    <property type="term" value="C:cytochrome o ubiquinol oxidase complex"/>
    <property type="evidence" value="ECO:0007669"/>
    <property type="project" value="TreeGrafter"/>
</dbReference>
<dbReference type="GO" id="GO:0009486">
    <property type="term" value="F:cytochrome bo3 ubiquinol oxidase activity"/>
    <property type="evidence" value="ECO:0007669"/>
    <property type="project" value="InterPro"/>
</dbReference>
<comment type="subunit">
    <text evidence="3">Heterooctamer of two A chains, two B chains, two C chains and two D chains.</text>
</comment>
<dbReference type="PANTHER" id="PTHR36835:SF1">
    <property type="entry name" value="CYTOCHROME BO(3) UBIQUINOL OXIDASE SUBUNIT 4"/>
    <property type="match status" value="1"/>
</dbReference>
<dbReference type="InterPro" id="IPR050968">
    <property type="entry name" value="Cytochrome_c_oxidase_bac_sub4"/>
</dbReference>
<evidence type="ECO:0000256" key="2">
    <source>
        <dbReference type="ARBA" id="ARBA00008079"/>
    </source>
</evidence>
<dbReference type="GO" id="GO:0005886">
    <property type="term" value="C:plasma membrane"/>
    <property type="evidence" value="ECO:0007669"/>
    <property type="project" value="UniProtKB-SubCell"/>
</dbReference>
<dbReference type="OrthoDB" id="2375888at2"/>
<organism evidence="18 19">
    <name type="scientific">Palleronia caenipelagi</name>
    <dbReference type="NCBI Taxonomy" id="2489174"/>
    <lineage>
        <taxon>Bacteria</taxon>
        <taxon>Pseudomonadati</taxon>
        <taxon>Pseudomonadota</taxon>
        <taxon>Alphaproteobacteria</taxon>
        <taxon>Rhodobacterales</taxon>
        <taxon>Roseobacteraceae</taxon>
        <taxon>Palleronia</taxon>
    </lineage>
</organism>
<protein>
    <recommendedName>
        <fullName evidence="4">Cytochrome bo(3) ubiquinol oxidase subunit 4</fullName>
    </recommendedName>
    <alternativeName>
        <fullName evidence="16">Cytochrome o ubiquinol oxidase subunit 4</fullName>
    </alternativeName>
    <alternativeName>
        <fullName evidence="13">Oxidase bo(3) subunit 4</fullName>
    </alternativeName>
    <alternativeName>
        <fullName evidence="14">Ubiquinol oxidase polypeptide IV</fullName>
    </alternativeName>
    <alternativeName>
        <fullName evidence="15">Ubiquinol oxidase subunit 4</fullName>
    </alternativeName>
</protein>
<feature type="transmembrane region" description="Helical" evidence="17">
    <location>
        <begin position="87"/>
        <end position="109"/>
    </location>
</feature>
<evidence type="ECO:0000256" key="9">
    <source>
        <dbReference type="ARBA" id="ARBA00022989"/>
    </source>
</evidence>
<sequence>MSASDLSHDHGHELGAQMPHGSKKSYVTGFVLSVILTVIPFGVVMAGGFASAQMTGILVLACAVVQMVVHIIYFLHMSPKAQQGWVLSAMAFTIIVLVIAVVGTIWVMLNMDSYMMPGMDGGRLSDG</sequence>